<comment type="activity regulation">
    <text evidence="10">Na(+) is not transported, but it plays an essential structural role and its presence is essential for fluoride channel function.</text>
</comment>
<comment type="similarity">
    <text evidence="7 10">Belongs to the fluoride channel Fluc/FEX (TC 1.A.43) family.</text>
</comment>
<evidence type="ECO:0000256" key="8">
    <source>
        <dbReference type="ARBA" id="ARBA00035585"/>
    </source>
</evidence>
<dbReference type="Proteomes" id="UP000294813">
    <property type="component" value="Unassembled WGS sequence"/>
</dbReference>
<name>A0A4R2RZJ1_9FIRM</name>
<proteinExistence type="inferred from homology"/>
<organism evidence="11 12">
    <name type="scientific">Heliophilum fasciatum</name>
    <dbReference type="NCBI Taxonomy" id="35700"/>
    <lineage>
        <taxon>Bacteria</taxon>
        <taxon>Bacillati</taxon>
        <taxon>Bacillota</taxon>
        <taxon>Clostridia</taxon>
        <taxon>Eubacteriales</taxon>
        <taxon>Heliobacteriaceae</taxon>
        <taxon>Heliophilum</taxon>
    </lineage>
</organism>
<dbReference type="GO" id="GO:0005886">
    <property type="term" value="C:plasma membrane"/>
    <property type="evidence" value="ECO:0007669"/>
    <property type="project" value="UniProtKB-SubCell"/>
</dbReference>
<comment type="subcellular location">
    <subcellularLocation>
        <location evidence="1 10">Cell membrane</location>
        <topology evidence="1 10">Multi-pass membrane protein</topology>
    </subcellularLocation>
</comment>
<evidence type="ECO:0000256" key="4">
    <source>
        <dbReference type="ARBA" id="ARBA00022989"/>
    </source>
</evidence>
<comment type="caution">
    <text evidence="11">The sequence shown here is derived from an EMBL/GenBank/DDBJ whole genome shotgun (WGS) entry which is preliminary data.</text>
</comment>
<evidence type="ECO:0000256" key="1">
    <source>
        <dbReference type="ARBA" id="ARBA00004651"/>
    </source>
</evidence>
<dbReference type="PANTHER" id="PTHR28259:SF1">
    <property type="entry name" value="FLUORIDE EXPORT PROTEIN 1-RELATED"/>
    <property type="match status" value="1"/>
</dbReference>
<evidence type="ECO:0000256" key="7">
    <source>
        <dbReference type="ARBA" id="ARBA00035120"/>
    </source>
</evidence>
<keyword evidence="12" id="KW-1185">Reference proteome</keyword>
<evidence type="ECO:0000256" key="2">
    <source>
        <dbReference type="ARBA" id="ARBA00022475"/>
    </source>
</evidence>
<feature type="binding site" evidence="10">
    <location>
        <position position="78"/>
    </location>
    <ligand>
        <name>Na(+)</name>
        <dbReference type="ChEBI" id="CHEBI:29101"/>
        <note>structural</note>
    </ligand>
</feature>
<dbReference type="InterPro" id="IPR003691">
    <property type="entry name" value="FluC"/>
</dbReference>
<reference evidence="11 12" key="1">
    <citation type="submission" date="2019-03" db="EMBL/GenBank/DDBJ databases">
        <title>Genomic Encyclopedia of Type Strains, Phase IV (KMG-IV): sequencing the most valuable type-strain genomes for metagenomic binning, comparative biology and taxonomic classification.</title>
        <authorList>
            <person name="Goeker M."/>
        </authorList>
    </citation>
    <scope>NUCLEOTIDE SEQUENCE [LARGE SCALE GENOMIC DNA]</scope>
    <source>
        <strain evidence="11 12">DSM 11170</strain>
    </source>
</reference>
<dbReference type="GO" id="GO:0062054">
    <property type="term" value="F:fluoride channel activity"/>
    <property type="evidence" value="ECO:0007669"/>
    <property type="project" value="UniProtKB-UniRule"/>
</dbReference>
<keyword evidence="5 10" id="KW-0472">Membrane</keyword>
<dbReference type="NCBIfam" id="TIGR00494">
    <property type="entry name" value="crcB"/>
    <property type="match status" value="1"/>
</dbReference>
<dbReference type="HAMAP" id="MF_00454">
    <property type="entry name" value="FluC"/>
    <property type="match status" value="1"/>
</dbReference>
<protein>
    <recommendedName>
        <fullName evidence="10">Fluoride-specific ion channel FluC</fullName>
    </recommendedName>
</protein>
<evidence type="ECO:0000256" key="5">
    <source>
        <dbReference type="ARBA" id="ARBA00023136"/>
    </source>
</evidence>
<evidence type="ECO:0000313" key="11">
    <source>
        <dbReference type="EMBL" id="TCP68954.1"/>
    </source>
</evidence>
<evidence type="ECO:0000256" key="3">
    <source>
        <dbReference type="ARBA" id="ARBA00022692"/>
    </source>
</evidence>
<sequence length="147" mass="16173">MQLLAVGIGGFLGAILRYEMGQWCAPWVAQSGFPWGTLLINLSGCLVLAFFLTITLEYYSVRPSIRVGLGTGFLGAFTTFSTFTLECVYLLNSRAFWSLGIYLMASIAGGTVLSALGVFWARNLERAQRRHHRSQGARTEGQPAQEE</sequence>
<dbReference type="PANTHER" id="PTHR28259">
    <property type="entry name" value="FLUORIDE EXPORT PROTEIN 1-RELATED"/>
    <property type="match status" value="1"/>
</dbReference>
<keyword evidence="10" id="KW-0406">Ion transport</keyword>
<dbReference type="GO" id="GO:0140114">
    <property type="term" value="P:cellular detoxification of fluoride"/>
    <property type="evidence" value="ECO:0007669"/>
    <property type="project" value="UniProtKB-UniRule"/>
</dbReference>
<keyword evidence="6 10" id="KW-0407">Ion channel</keyword>
<keyword evidence="10" id="KW-0479">Metal-binding</keyword>
<dbReference type="EMBL" id="SLXT01000001">
    <property type="protein sequence ID" value="TCP68954.1"/>
    <property type="molecule type" value="Genomic_DNA"/>
</dbReference>
<evidence type="ECO:0000256" key="10">
    <source>
        <dbReference type="HAMAP-Rule" id="MF_00454"/>
    </source>
</evidence>
<dbReference type="OrthoDB" id="9815830at2"/>
<keyword evidence="10" id="KW-0813">Transport</keyword>
<accession>A0A4R2RZJ1</accession>
<feature type="transmembrane region" description="Helical" evidence="10">
    <location>
        <begin position="97"/>
        <end position="121"/>
    </location>
</feature>
<dbReference type="AlphaFoldDB" id="A0A4R2RZJ1"/>
<feature type="transmembrane region" description="Helical" evidence="10">
    <location>
        <begin position="71"/>
        <end position="91"/>
    </location>
</feature>
<gene>
    <name evidence="10" type="primary">fluC</name>
    <name evidence="10" type="synonym">crcB</name>
    <name evidence="11" type="ORF">EDD73_101120</name>
</gene>
<keyword evidence="2 10" id="KW-1003">Cell membrane</keyword>
<evidence type="ECO:0000313" key="12">
    <source>
        <dbReference type="Proteomes" id="UP000294813"/>
    </source>
</evidence>
<keyword evidence="3 10" id="KW-0812">Transmembrane</keyword>
<dbReference type="GO" id="GO:0046872">
    <property type="term" value="F:metal ion binding"/>
    <property type="evidence" value="ECO:0007669"/>
    <property type="project" value="UniProtKB-KW"/>
</dbReference>
<dbReference type="RefSeq" id="WP_131917745.1">
    <property type="nucleotide sequence ID" value="NZ_JAOQNU010000001.1"/>
</dbReference>
<comment type="catalytic activity">
    <reaction evidence="8">
        <text>fluoride(in) = fluoride(out)</text>
        <dbReference type="Rhea" id="RHEA:76159"/>
        <dbReference type="ChEBI" id="CHEBI:17051"/>
    </reaction>
    <physiologicalReaction direction="left-to-right" evidence="8">
        <dbReference type="Rhea" id="RHEA:76160"/>
    </physiologicalReaction>
</comment>
<feature type="transmembrane region" description="Helical" evidence="10">
    <location>
        <begin position="37"/>
        <end position="59"/>
    </location>
</feature>
<evidence type="ECO:0000256" key="9">
    <source>
        <dbReference type="ARBA" id="ARBA00049940"/>
    </source>
</evidence>
<comment type="function">
    <text evidence="9 10">Fluoride-specific ion channel. Important for reducing fluoride concentration in the cell, thus reducing its toxicity.</text>
</comment>
<dbReference type="Pfam" id="PF02537">
    <property type="entry name" value="CRCB"/>
    <property type="match status" value="1"/>
</dbReference>
<keyword evidence="10" id="KW-0915">Sodium</keyword>
<feature type="binding site" evidence="10">
    <location>
        <position position="75"/>
    </location>
    <ligand>
        <name>Na(+)</name>
        <dbReference type="ChEBI" id="CHEBI:29101"/>
        <note>structural</note>
    </ligand>
</feature>
<evidence type="ECO:0000256" key="6">
    <source>
        <dbReference type="ARBA" id="ARBA00023303"/>
    </source>
</evidence>
<keyword evidence="4 10" id="KW-1133">Transmembrane helix</keyword>